<feature type="domain" description="MULE transposase" evidence="2">
    <location>
        <begin position="174"/>
        <end position="267"/>
    </location>
</feature>
<protein>
    <recommendedName>
        <fullName evidence="5">Protein FAR1-RELATED SEQUENCE</fullName>
    </recommendedName>
</protein>
<feature type="domain" description="FAR1" evidence="1">
    <location>
        <begin position="5"/>
        <end position="81"/>
    </location>
</feature>
<organism evidence="3 4">
    <name type="scientific">Zingiber officinale</name>
    <name type="common">Ginger</name>
    <name type="synonym">Amomum zingiber</name>
    <dbReference type="NCBI Taxonomy" id="94328"/>
    <lineage>
        <taxon>Eukaryota</taxon>
        <taxon>Viridiplantae</taxon>
        <taxon>Streptophyta</taxon>
        <taxon>Embryophyta</taxon>
        <taxon>Tracheophyta</taxon>
        <taxon>Spermatophyta</taxon>
        <taxon>Magnoliopsida</taxon>
        <taxon>Liliopsida</taxon>
        <taxon>Zingiberales</taxon>
        <taxon>Zingiberaceae</taxon>
        <taxon>Zingiber</taxon>
    </lineage>
</organism>
<reference evidence="3 4" key="1">
    <citation type="submission" date="2020-08" db="EMBL/GenBank/DDBJ databases">
        <title>Plant Genome Project.</title>
        <authorList>
            <person name="Zhang R.-G."/>
        </authorList>
    </citation>
    <scope>NUCLEOTIDE SEQUENCE [LARGE SCALE GENOMIC DNA]</scope>
    <source>
        <tissue evidence="3">Rhizome</tissue>
    </source>
</reference>
<dbReference type="Proteomes" id="UP000734854">
    <property type="component" value="Unassembled WGS sequence"/>
</dbReference>
<dbReference type="PANTHER" id="PTHR47718:SF13">
    <property type="entry name" value="OS09G0290500 PROTEIN"/>
    <property type="match status" value="1"/>
</dbReference>
<dbReference type="InterPro" id="IPR018289">
    <property type="entry name" value="MULE_transposase_dom"/>
</dbReference>
<name>A0A8J5I5U5_ZINOF</name>
<sequence>MFTVYQEHARLKGFSVAKRAAHKVSGEDKYVVIICDRGRKRRFEISSKRIDCPARINAIKQVNGCWVVSKICINHNHDLNPEMSCKNIKLLEVQAGGPENLGCLPKDCRNFIEKRRRLRLGDGDAEAIRKLFITMQLRDRNFFNLMDVDDEGRLCNVLWIHPRSKAAYEEFHDIISFDTTYLVNKYKMPFATFVGINHHGQSILLGCALVTHEDARSFKWLFMNWLEAMGNIHPTAILTDQCESIRITLRDVMPNTIHRFCLWHILSKVPQKFKNVVDFDKAIVEFKAMVYDNITIGTFESKWAEFVRSHGMEGSMISTQRSEGMHAYFDGYVHSMSTLKQFVEQYEIAISNKIQKEFRADHESKSKVMKCISQFEWENQFQRSYTNSMFNLVQKEIMRVLYCHFISPTEEESIEAINHVGIEKYKVLERSIVNNWYHKEFTYTVMSMKDIHTINERYLLRRWRKDVPRRHSSIFFAGGYPHMIDEYKKFQELERCFQECSDLSIGIAEKMKFVKQKLIDLNKELLNWNPIVEVASSAHSIEHMAEEQAVGVKLMQEEVGEILGAQEVDVVEAMEGEWNFWTRLKCFKMLVIVLHYWCRLGNAGQIRRDSIILFFDISYRSFVEILEHELEYAV</sequence>
<evidence type="ECO:0000313" key="3">
    <source>
        <dbReference type="EMBL" id="KAG6536338.1"/>
    </source>
</evidence>
<gene>
    <name evidence="3" type="ORF">ZIOFF_001392</name>
</gene>
<dbReference type="InterPro" id="IPR004330">
    <property type="entry name" value="FAR1_DNA_bnd_dom"/>
</dbReference>
<dbReference type="PANTHER" id="PTHR47718">
    <property type="entry name" value="OS01G0519700 PROTEIN"/>
    <property type="match status" value="1"/>
</dbReference>
<comment type="caution">
    <text evidence="3">The sequence shown here is derived from an EMBL/GenBank/DDBJ whole genome shotgun (WGS) entry which is preliminary data.</text>
</comment>
<dbReference type="AlphaFoldDB" id="A0A8J5I5U5"/>
<keyword evidence="4" id="KW-1185">Reference proteome</keyword>
<evidence type="ECO:0000259" key="2">
    <source>
        <dbReference type="Pfam" id="PF10551"/>
    </source>
</evidence>
<evidence type="ECO:0008006" key="5">
    <source>
        <dbReference type="Google" id="ProtNLM"/>
    </source>
</evidence>
<dbReference type="Pfam" id="PF03101">
    <property type="entry name" value="FAR1"/>
    <property type="match status" value="1"/>
</dbReference>
<dbReference type="EMBL" id="JACMSC010000001">
    <property type="protein sequence ID" value="KAG6536338.1"/>
    <property type="molecule type" value="Genomic_DNA"/>
</dbReference>
<accession>A0A8J5I5U5</accession>
<proteinExistence type="predicted"/>
<dbReference type="Pfam" id="PF10551">
    <property type="entry name" value="MULE"/>
    <property type="match status" value="1"/>
</dbReference>
<evidence type="ECO:0000313" key="4">
    <source>
        <dbReference type="Proteomes" id="UP000734854"/>
    </source>
</evidence>
<evidence type="ECO:0000259" key="1">
    <source>
        <dbReference type="Pfam" id="PF03101"/>
    </source>
</evidence>